<dbReference type="EMBL" id="BARW01028622">
    <property type="protein sequence ID" value="GAJ14702.1"/>
    <property type="molecule type" value="Genomic_DNA"/>
</dbReference>
<name>X1VC14_9ZZZZ</name>
<gene>
    <name evidence="1" type="ORF">S12H4_46174</name>
</gene>
<sequence>MAKLKKPLLSLGARGTIADTLTFQKRQGIDLVKRKPVPSQPRTLPQMYQR</sequence>
<reference evidence="1" key="1">
    <citation type="journal article" date="2014" name="Front. Microbiol.">
        <title>High frequency of phylogenetically diverse reductive dehalogenase-homologous genes in deep subseafloor sedimentary metagenomes.</title>
        <authorList>
            <person name="Kawai M."/>
            <person name="Futagami T."/>
            <person name="Toyoda A."/>
            <person name="Takaki Y."/>
            <person name="Nishi S."/>
            <person name="Hori S."/>
            <person name="Arai W."/>
            <person name="Tsubouchi T."/>
            <person name="Morono Y."/>
            <person name="Uchiyama I."/>
            <person name="Ito T."/>
            <person name="Fujiyama A."/>
            <person name="Inagaki F."/>
            <person name="Takami H."/>
        </authorList>
    </citation>
    <scope>NUCLEOTIDE SEQUENCE</scope>
    <source>
        <strain evidence="1">Expedition CK06-06</strain>
    </source>
</reference>
<evidence type="ECO:0000313" key="1">
    <source>
        <dbReference type="EMBL" id="GAJ14702.1"/>
    </source>
</evidence>
<comment type="caution">
    <text evidence="1">The sequence shown here is derived from an EMBL/GenBank/DDBJ whole genome shotgun (WGS) entry which is preliminary data.</text>
</comment>
<feature type="non-terminal residue" evidence="1">
    <location>
        <position position="50"/>
    </location>
</feature>
<accession>X1VC14</accession>
<protein>
    <submittedName>
        <fullName evidence="1">Uncharacterized protein</fullName>
    </submittedName>
</protein>
<dbReference type="AlphaFoldDB" id="X1VC14"/>
<organism evidence="1">
    <name type="scientific">marine sediment metagenome</name>
    <dbReference type="NCBI Taxonomy" id="412755"/>
    <lineage>
        <taxon>unclassified sequences</taxon>
        <taxon>metagenomes</taxon>
        <taxon>ecological metagenomes</taxon>
    </lineage>
</organism>
<proteinExistence type="predicted"/>